<reference evidence="1" key="1">
    <citation type="submission" date="2021-01" db="EMBL/GenBank/DDBJ databases">
        <authorList>
            <consortium name="Genoscope - CEA"/>
            <person name="William W."/>
        </authorList>
    </citation>
    <scope>NUCLEOTIDE SEQUENCE</scope>
</reference>
<dbReference type="Proteomes" id="UP000688137">
    <property type="component" value="Unassembled WGS sequence"/>
</dbReference>
<dbReference type="AlphaFoldDB" id="A0A8S1QGQ0"/>
<name>A0A8S1QGQ0_PARPR</name>
<comment type="caution">
    <text evidence="1">The sequence shown here is derived from an EMBL/GenBank/DDBJ whole genome shotgun (WGS) entry which is preliminary data.</text>
</comment>
<accession>A0A8S1QGQ0</accession>
<sequence length="132" mass="14998">MADQLPPGGLNRGLVISLCCSCPPGCPCRSNELRKWHHKACGCPSFINEYGDIFCKNFRDRPECQGYFIQHAQFQCQISQRSQTWVGFQTAAKFLMALAQGIQAAEFELKQGQNLVHFVDTLSKEVKKRWND</sequence>
<dbReference type="OMA" id="GYFIQHA"/>
<gene>
    <name evidence="1" type="ORF">PPRIM_AZ9-3.1.T1620103</name>
</gene>
<keyword evidence="2" id="KW-1185">Reference proteome</keyword>
<proteinExistence type="predicted"/>
<evidence type="ECO:0000313" key="2">
    <source>
        <dbReference type="Proteomes" id="UP000688137"/>
    </source>
</evidence>
<evidence type="ECO:0000313" key="1">
    <source>
        <dbReference type="EMBL" id="CAD8115089.1"/>
    </source>
</evidence>
<dbReference type="EMBL" id="CAJJDM010000169">
    <property type="protein sequence ID" value="CAD8115089.1"/>
    <property type="molecule type" value="Genomic_DNA"/>
</dbReference>
<protein>
    <submittedName>
        <fullName evidence="1">Uncharacterized protein</fullName>
    </submittedName>
</protein>
<organism evidence="1 2">
    <name type="scientific">Paramecium primaurelia</name>
    <dbReference type="NCBI Taxonomy" id="5886"/>
    <lineage>
        <taxon>Eukaryota</taxon>
        <taxon>Sar</taxon>
        <taxon>Alveolata</taxon>
        <taxon>Ciliophora</taxon>
        <taxon>Intramacronucleata</taxon>
        <taxon>Oligohymenophorea</taxon>
        <taxon>Peniculida</taxon>
        <taxon>Parameciidae</taxon>
        <taxon>Paramecium</taxon>
    </lineage>
</organism>